<keyword evidence="7" id="KW-1185">Reference proteome</keyword>
<reference evidence="6" key="2">
    <citation type="submission" date="2019-04" db="EMBL/GenBank/DDBJ databases">
        <authorList>
            <person name="Howe K."/>
            <person name="Paulini M."/>
            <person name="Williams G."/>
        </authorList>
    </citation>
    <scope>NUCLEOTIDE SEQUENCE [LARGE SCALE GENOMIC DNA]</scope>
    <source>
        <strain evidence="6">FR3</strain>
    </source>
</reference>
<name>A0A4E9FEW3_BRUMA</name>
<dbReference type="GeneID" id="66057678"/>
<evidence type="ECO:0000256" key="5">
    <source>
        <dbReference type="SAM" id="SignalP"/>
    </source>
</evidence>
<dbReference type="OrthoDB" id="5837678at2759"/>
<evidence type="ECO:0000313" key="7">
    <source>
        <dbReference type="Proteomes" id="UP000006672"/>
    </source>
</evidence>
<accession>A0A4E9FEW3</accession>
<dbReference type="CTD" id="66057678"/>
<dbReference type="Pfam" id="PF01060">
    <property type="entry name" value="TTR-52"/>
    <property type="match status" value="1"/>
</dbReference>
<evidence type="ECO:0000313" key="8">
    <source>
        <dbReference type="WBParaSite" id="Bm12367.1"/>
    </source>
</evidence>
<organism evidence="6">
    <name type="scientific">Brugia malayi</name>
    <name type="common">Filarial nematode worm</name>
    <dbReference type="NCBI Taxonomy" id="6279"/>
    <lineage>
        <taxon>Eukaryota</taxon>
        <taxon>Metazoa</taxon>
        <taxon>Ecdysozoa</taxon>
        <taxon>Nematoda</taxon>
        <taxon>Chromadorea</taxon>
        <taxon>Rhabditida</taxon>
        <taxon>Spirurina</taxon>
        <taxon>Spiruromorpha</taxon>
        <taxon>Filarioidea</taxon>
        <taxon>Onchocercidae</taxon>
        <taxon>Brugia</taxon>
    </lineage>
</organism>
<dbReference type="RefSeq" id="XP_042935637.1">
    <property type="nucleotide sequence ID" value="XM_043079703.1"/>
</dbReference>
<evidence type="ECO:0000256" key="3">
    <source>
        <dbReference type="ARBA" id="ARBA00022525"/>
    </source>
</evidence>
<comment type="subcellular location">
    <subcellularLocation>
        <location evidence="1">Secreted</location>
    </subcellularLocation>
</comment>
<proteinExistence type="inferred from homology"/>
<dbReference type="PANTHER" id="PTHR21700">
    <property type="entry name" value="TRANSTHYRETIN-LIKE FAMILY PROTEIN-RELATED"/>
    <property type="match status" value="1"/>
</dbReference>
<evidence type="ECO:0000256" key="2">
    <source>
        <dbReference type="ARBA" id="ARBA00010112"/>
    </source>
</evidence>
<evidence type="ECO:0000313" key="6">
    <source>
        <dbReference type="EMBL" id="VIO95367.1"/>
    </source>
</evidence>
<keyword evidence="3" id="KW-0964">Secreted</keyword>
<sequence>MQILIIFAALSTCYTLAFLQQTIAIRGQLMCGAKALNDARIEVWNKNKLGVDDQLIDTRTNNAGYFEAIGRRIGAFFHIKPYMRVYHTCDHDTNILGMQFKKPGSRTVKWTIPSRFVDRSGKVGEFFDIGIVNMQIIFPKEMIK</sequence>
<dbReference type="GO" id="GO:0009986">
    <property type="term" value="C:cell surface"/>
    <property type="evidence" value="ECO:0007669"/>
    <property type="project" value="InterPro"/>
</dbReference>
<keyword evidence="4 5" id="KW-0732">Signal</keyword>
<reference evidence="7" key="1">
    <citation type="journal article" date="2007" name="Science">
        <title>Draft genome of the filarial nematode parasite Brugia malayi.</title>
        <authorList>
            <person name="Ghedin E."/>
            <person name="Wang S."/>
            <person name="Spiro D."/>
            <person name="Caler E."/>
            <person name="Zhao Q."/>
            <person name="Crabtree J."/>
            <person name="Allen J.E."/>
            <person name="Delcher A.L."/>
            <person name="Guiliano D.B."/>
            <person name="Miranda-Saavedra D."/>
            <person name="Angiuoli S.V."/>
            <person name="Creasy T."/>
            <person name="Amedeo P."/>
            <person name="Haas B."/>
            <person name="El-Sayed N.M."/>
            <person name="Wortman J.R."/>
            <person name="Feldblyum T."/>
            <person name="Tallon L."/>
            <person name="Schatz M."/>
            <person name="Shumway M."/>
            <person name="Koo H."/>
            <person name="Salzberg S.L."/>
            <person name="Schobel S."/>
            <person name="Pertea M."/>
            <person name="Pop M."/>
            <person name="White O."/>
            <person name="Barton G.J."/>
            <person name="Carlow C.K."/>
            <person name="Crawford M.J."/>
            <person name="Daub J."/>
            <person name="Dimmic M.W."/>
            <person name="Estes C.F."/>
            <person name="Foster J.M."/>
            <person name="Ganatra M."/>
            <person name="Gregory W.F."/>
            <person name="Johnson N.M."/>
            <person name="Jin J."/>
            <person name="Komuniecki R."/>
            <person name="Korf I."/>
            <person name="Kumar S."/>
            <person name="Laney S."/>
            <person name="Li B.W."/>
            <person name="Li W."/>
            <person name="Lindblom T.H."/>
            <person name="Lustigman S."/>
            <person name="Ma D."/>
            <person name="Maina C.V."/>
            <person name="Martin D.M."/>
            <person name="McCarter J.P."/>
            <person name="McReynolds L."/>
            <person name="Mitreva M."/>
            <person name="Nutman T.B."/>
            <person name="Parkinson J."/>
            <person name="Peregrin-Alvarez J.M."/>
            <person name="Poole C."/>
            <person name="Ren Q."/>
            <person name="Saunders L."/>
            <person name="Sluder A.E."/>
            <person name="Smith K."/>
            <person name="Stanke M."/>
            <person name="Unnasch T.R."/>
            <person name="Ware J."/>
            <person name="Wei A.D."/>
            <person name="Weil G."/>
            <person name="Williams D.J."/>
            <person name="Zhang Y."/>
            <person name="Williams S.A."/>
            <person name="Fraser-Liggett C."/>
            <person name="Slatko B."/>
            <person name="Blaxter M.L."/>
            <person name="Scott A.L."/>
        </authorList>
    </citation>
    <scope>NUCLEOTIDE SEQUENCE</scope>
    <source>
        <strain evidence="7">FR3</strain>
    </source>
</reference>
<feature type="chain" id="PRO_5023827720" evidence="5">
    <location>
        <begin position="25"/>
        <end position="144"/>
    </location>
</feature>
<dbReference type="Proteomes" id="UP000006672">
    <property type="component" value="Unassembled WGS sequence"/>
</dbReference>
<dbReference type="EMBL" id="CAAKNF010000194">
    <property type="protein sequence ID" value="VIO95367.1"/>
    <property type="molecule type" value="Genomic_DNA"/>
</dbReference>
<gene>
    <name evidence="6" type="primary">Bma-ttr-38</name>
    <name evidence="6" type="ORF">BM_BM12367</name>
</gene>
<dbReference type="KEGG" id="bmy:BM_BM12367"/>
<dbReference type="Gene3D" id="2.60.40.3330">
    <property type="match status" value="1"/>
</dbReference>
<feature type="signal peptide" evidence="5">
    <location>
        <begin position="1"/>
        <end position="24"/>
    </location>
</feature>
<evidence type="ECO:0000256" key="1">
    <source>
        <dbReference type="ARBA" id="ARBA00004613"/>
    </source>
</evidence>
<accession>A0A8L7SNP9</accession>
<protein>
    <submittedName>
        <fullName evidence="8">Bm12367</fullName>
    </submittedName>
</protein>
<evidence type="ECO:0000256" key="4">
    <source>
        <dbReference type="ARBA" id="ARBA00022729"/>
    </source>
</evidence>
<dbReference type="AlphaFoldDB" id="A0A4E9FEW3"/>
<dbReference type="InterPro" id="IPR001534">
    <property type="entry name" value="Transthyretin-like"/>
</dbReference>
<dbReference type="GO" id="GO:0005576">
    <property type="term" value="C:extracellular region"/>
    <property type="evidence" value="ECO:0007669"/>
    <property type="project" value="UniProtKB-SubCell"/>
</dbReference>
<dbReference type="WBParaSite" id="Bm12367.1">
    <property type="protein sequence ID" value="Bm12367.1"/>
    <property type="gene ID" value="WBGene00232628"/>
</dbReference>
<reference evidence="8" key="3">
    <citation type="submission" date="2022-04" db="UniProtKB">
        <authorList>
            <consortium name="WormBaseParasite"/>
        </authorList>
    </citation>
    <scope>IDENTIFICATION</scope>
</reference>
<comment type="similarity">
    <text evidence="2">Belongs to the nematode transthyretin-like family.</text>
</comment>
<dbReference type="InterPro" id="IPR038479">
    <property type="entry name" value="Transthyretin-like_sf"/>
</dbReference>